<proteinExistence type="predicted"/>
<evidence type="ECO:0008006" key="3">
    <source>
        <dbReference type="Google" id="ProtNLM"/>
    </source>
</evidence>
<accession>A0ABY7UZ89</accession>
<keyword evidence="2" id="KW-1185">Reference proteome</keyword>
<dbReference type="RefSeq" id="WP_273988118.1">
    <property type="nucleotide sequence ID" value="NZ_BAABQT010000015.1"/>
</dbReference>
<dbReference type="EMBL" id="CP115165">
    <property type="protein sequence ID" value="WDA58165.1"/>
    <property type="molecule type" value="Genomic_DNA"/>
</dbReference>
<name>A0ABY7UZ89_9DEIO</name>
<organism evidence="1 2">
    <name type="scientific">Deinococcus aquaticus</name>
    <dbReference type="NCBI Taxonomy" id="328692"/>
    <lineage>
        <taxon>Bacteria</taxon>
        <taxon>Thermotogati</taxon>
        <taxon>Deinococcota</taxon>
        <taxon>Deinococci</taxon>
        <taxon>Deinococcales</taxon>
        <taxon>Deinococcaceae</taxon>
        <taxon>Deinococcus</taxon>
    </lineage>
</organism>
<evidence type="ECO:0000313" key="2">
    <source>
        <dbReference type="Proteomes" id="UP001217044"/>
    </source>
</evidence>
<protein>
    <recommendedName>
        <fullName evidence="3">DUF3168 domain-containing protein</fullName>
    </recommendedName>
</protein>
<dbReference type="Proteomes" id="UP001217044">
    <property type="component" value="Chromosome"/>
</dbReference>
<gene>
    <name evidence="1" type="ORF">M8445_12520</name>
</gene>
<reference evidence="1 2" key="1">
    <citation type="submission" date="2022-12" db="EMBL/GenBank/DDBJ databases">
        <title>Genome Sequence of Deinococcus aquaticus Type Strain PB314.</title>
        <authorList>
            <person name="Albert C."/>
            <person name="Hill J."/>
            <person name="Boren L."/>
            <person name="Scholz-Ng S."/>
            <person name="Fatema N."/>
            <person name="Grosso R."/>
            <person name="Soboslay E."/>
            <person name="Tuohy J."/>
        </authorList>
    </citation>
    <scope>NUCLEOTIDE SEQUENCE [LARGE SCALE GENOMIC DNA]</scope>
    <source>
        <strain evidence="1 2">PB-314</strain>
    </source>
</reference>
<sequence>MKNIDSLINGLYTMLSGVDASNNYLGLFDSTTKAIAFNEIPIEYELPKNGKCFMVYALETTQAKSSETKIRLSDTVLKIFISGDSALALSAAVSDALDGSIISTFHCSYLGMNIMPNGNITIRFNLI</sequence>
<evidence type="ECO:0000313" key="1">
    <source>
        <dbReference type="EMBL" id="WDA58165.1"/>
    </source>
</evidence>